<dbReference type="eggNOG" id="COG1806">
    <property type="taxonomic scope" value="Bacteria"/>
</dbReference>
<dbReference type="PANTHER" id="PTHR31756:SF3">
    <property type="entry name" value="PYRUVATE, PHOSPHATE DIKINASE REGULATORY PROTEIN 1, CHLOROPLASTIC"/>
    <property type="match status" value="1"/>
</dbReference>
<feature type="binding site" evidence="5">
    <location>
        <begin position="152"/>
        <end position="159"/>
    </location>
    <ligand>
        <name>ADP</name>
        <dbReference type="ChEBI" id="CHEBI:456216"/>
    </ligand>
</feature>
<comment type="function">
    <text evidence="5">Bifunctional serine/threonine kinase and phosphorylase involved in the regulation of the pyruvate, phosphate dikinase (PPDK) by catalyzing its phosphorylation/dephosphorylation.</text>
</comment>
<evidence type="ECO:0000256" key="1">
    <source>
        <dbReference type="ARBA" id="ARBA00022527"/>
    </source>
</evidence>
<evidence type="ECO:0000256" key="4">
    <source>
        <dbReference type="ARBA" id="ARBA00022777"/>
    </source>
</evidence>
<protein>
    <recommendedName>
        <fullName evidence="5">Putative pyruvate, phosphate dikinase regulatory protein</fullName>
        <shortName evidence="5">PPDK regulatory protein</shortName>
        <ecNumber evidence="5">2.7.11.32</ecNumber>
        <ecNumber evidence="5">2.7.4.27</ecNumber>
    </recommendedName>
</protein>
<dbReference type="InterPro" id="IPR005177">
    <property type="entry name" value="Kinase-pyrophosphorylase"/>
</dbReference>
<keyword evidence="7" id="KW-1185">Reference proteome</keyword>
<proteinExistence type="inferred from homology"/>
<dbReference type="EC" id="2.7.11.32" evidence="5"/>
<keyword evidence="2 5" id="KW-0808">Transferase</keyword>
<comment type="catalytic activity">
    <reaction evidence="5">
        <text>N(tele)-phospho-L-histidyl/O-phospho-L-threonyl-[pyruvate, phosphate dikinase] + phosphate + H(+) = N(tele)-phospho-L-histidyl/L-threonyl-[pyruvate, phosphate dikinase] + diphosphate</text>
        <dbReference type="Rhea" id="RHEA:43696"/>
        <dbReference type="Rhea" id="RHEA-COMP:10650"/>
        <dbReference type="Rhea" id="RHEA-COMP:10651"/>
        <dbReference type="ChEBI" id="CHEBI:15378"/>
        <dbReference type="ChEBI" id="CHEBI:30013"/>
        <dbReference type="ChEBI" id="CHEBI:33019"/>
        <dbReference type="ChEBI" id="CHEBI:43474"/>
        <dbReference type="ChEBI" id="CHEBI:61977"/>
        <dbReference type="ChEBI" id="CHEBI:83586"/>
        <dbReference type="EC" id="2.7.4.27"/>
    </reaction>
</comment>
<keyword evidence="1 5" id="KW-0723">Serine/threonine-protein kinase</keyword>
<comment type="catalytic activity">
    <reaction evidence="5">
        <text>N(tele)-phospho-L-histidyl/L-threonyl-[pyruvate, phosphate dikinase] + ADP = N(tele)-phospho-L-histidyl/O-phospho-L-threonyl-[pyruvate, phosphate dikinase] + AMP + H(+)</text>
        <dbReference type="Rhea" id="RHEA:43692"/>
        <dbReference type="Rhea" id="RHEA-COMP:10650"/>
        <dbReference type="Rhea" id="RHEA-COMP:10651"/>
        <dbReference type="ChEBI" id="CHEBI:15378"/>
        <dbReference type="ChEBI" id="CHEBI:30013"/>
        <dbReference type="ChEBI" id="CHEBI:61977"/>
        <dbReference type="ChEBI" id="CHEBI:83586"/>
        <dbReference type="ChEBI" id="CHEBI:456215"/>
        <dbReference type="ChEBI" id="CHEBI:456216"/>
        <dbReference type="EC" id="2.7.11.32"/>
    </reaction>
</comment>
<dbReference type="GO" id="GO:0016776">
    <property type="term" value="F:phosphotransferase activity, phosphate group as acceptor"/>
    <property type="evidence" value="ECO:0007669"/>
    <property type="project" value="UniProtKB-UniRule"/>
</dbReference>
<gene>
    <name evidence="6" type="ORF">BA70_15370</name>
</gene>
<dbReference type="EMBL" id="JOTP01000005">
    <property type="protein sequence ID" value="KEP27063.1"/>
    <property type="molecule type" value="Genomic_DNA"/>
</dbReference>
<organism evidence="6 7">
    <name type="scientific">Bacillus zhangzhouensis</name>
    <dbReference type="NCBI Taxonomy" id="1178540"/>
    <lineage>
        <taxon>Bacteria</taxon>
        <taxon>Bacillati</taxon>
        <taxon>Bacillota</taxon>
        <taxon>Bacilli</taxon>
        <taxon>Bacillales</taxon>
        <taxon>Bacillaceae</taxon>
        <taxon>Bacillus</taxon>
    </lineage>
</organism>
<dbReference type="OrthoDB" id="9782201at2"/>
<name>A0A081LCT7_9BACI</name>
<evidence type="ECO:0000256" key="3">
    <source>
        <dbReference type="ARBA" id="ARBA00022741"/>
    </source>
</evidence>
<keyword evidence="4 5" id="KW-0418">Kinase</keyword>
<dbReference type="GO" id="GO:0043531">
    <property type="term" value="F:ADP binding"/>
    <property type="evidence" value="ECO:0007669"/>
    <property type="project" value="UniProtKB-UniRule"/>
</dbReference>
<dbReference type="GO" id="GO:0005524">
    <property type="term" value="F:ATP binding"/>
    <property type="evidence" value="ECO:0007669"/>
    <property type="project" value="InterPro"/>
</dbReference>
<evidence type="ECO:0000256" key="2">
    <source>
        <dbReference type="ARBA" id="ARBA00022679"/>
    </source>
</evidence>
<dbReference type="HAMAP" id="MF_00921">
    <property type="entry name" value="PDRP"/>
    <property type="match status" value="1"/>
</dbReference>
<keyword evidence="3 5" id="KW-0547">Nucleotide-binding</keyword>
<sequence>MSNRVIFVVSDSVGETAELVVKAALSQFDGGSSDHSNIRRIPYVEDIGTIKEVISLAKADNGIVCFTLVVPEMRQFLIEEAEANGVVYYDIIGPLIDKMETAYGNEAKHEPGRVRQLDEDYFKKVEAIEFAVKYDDGRDPRGILKADIVLIGVSRTSKTPLSQYLAHKRLKVANVPIVPEVDPPEELFSVDPKKCIGLKISPDKLNHIRKERLKSLGLNDRAIYANIERIKEELKYFEKVVDRINCQVVDVSNKAVEETANVIHQMLTKRGSE</sequence>
<comment type="caution">
    <text evidence="6">The sequence shown here is derived from an EMBL/GenBank/DDBJ whole genome shotgun (WGS) entry which is preliminary data.</text>
</comment>
<dbReference type="PANTHER" id="PTHR31756">
    <property type="entry name" value="PYRUVATE, PHOSPHATE DIKINASE REGULATORY PROTEIN 1, CHLOROPLASTIC"/>
    <property type="match status" value="1"/>
</dbReference>
<dbReference type="Pfam" id="PF03618">
    <property type="entry name" value="Kinase-PPPase"/>
    <property type="match status" value="1"/>
</dbReference>
<evidence type="ECO:0000313" key="6">
    <source>
        <dbReference type="EMBL" id="KEP27063.1"/>
    </source>
</evidence>
<dbReference type="NCBIfam" id="NF003742">
    <property type="entry name" value="PRK05339.1"/>
    <property type="match status" value="1"/>
</dbReference>
<dbReference type="RefSeq" id="WP_034319503.1">
    <property type="nucleotide sequence ID" value="NZ_JOTP01000005.1"/>
</dbReference>
<dbReference type="Proteomes" id="UP000028091">
    <property type="component" value="Unassembled WGS sequence"/>
</dbReference>
<dbReference type="GO" id="GO:0004674">
    <property type="term" value="F:protein serine/threonine kinase activity"/>
    <property type="evidence" value="ECO:0007669"/>
    <property type="project" value="UniProtKB-UniRule"/>
</dbReference>
<dbReference type="EC" id="2.7.4.27" evidence="5"/>
<dbReference type="AlphaFoldDB" id="A0A081LCT7"/>
<reference evidence="6 7" key="1">
    <citation type="submission" date="2012-09" db="EMBL/GenBank/DDBJ databases">
        <title>Genome Sequence of Bacillus sp. DW5-4.</title>
        <authorList>
            <person name="Lai Q."/>
            <person name="Liu Y."/>
            <person name="Shao Z."/>
        </authorList>
    </citation>
    <scope>NUCLEOTIDE SEQUENCE [LARGE SCALE GENOMIC DNA]</scope>
    <source>
        <strain evidence="6 7">DW5-4</strain>
    </source>
</reference>
<dbReference type="InterPro" id="IPR026565">
    <property type="entry name" value="PPDK_reg"/>
</dbReference>
<evidence type="ECO:0000256" key="5">
    <source>
        <dbReference type="HAMAP-Rule" id="MF_00921"/>
    </source>
</evidence>
<accession>A0A081LCT7</accession>
<evidence type="ECO:0000313" key="7">
    <source>
        <dbReference type="Proteomes" id="UP000028091"/>
    </source>
</evidence>
<comment type="similarity">
    <text evidence="5">Belongs to the pyruvate, phosphate/water dikinase regulatory protein family. PDRP subfamily.</text>
</comment>